<evidence type="ECO:0000256" key="1">
    <source>
        <dbReference type="SAM" id="Coils"/>
    </source>
</evidence>
<reference evidence="4 6" key="1">
    <citation type="submission" date="2020-06" db="EMBL/GenBank/DDBJ databases">
        <title>Description of novel acetic acid bacteria.</title>
        <authorList>
            <person name="Sombolestani A."/>
        </authorList>
    </citation>
    <scope>NUCLEOTIDE SEQUENCE [LARGE SCALE GENOMIC DNA]</scope>
    <source>
        <strain evidence="4 6">LMG 26838</strain>
    </source>
</reference>
<keyword evidence="5" id="KW-1185">Reference proteome</keyword>
<dbReference type="InterPro" id="IPR006311">
    <property type="entry name" value="TAT_signal"/>
</dbReference>
<feature type="chain" id="PRO_5044132905" description="Porin" evidence="2">
    <location>
        <begin position="33"/>
        <end position="568"/>
    </location>
</feature>
<dbReference type="AlphaFoldDB" id="A0A839UVZ1"/>
<reference evidence="3 5" key="2">
    <citation type="submission" date="2020-08" db="EMBL/GenBank/DDBJ databases">
        <title>Genomic Encyclopedia of Type Strains, Phase III (KMG-III): the genomes of soil and plant-associated and newly described type strains.</title>
        <authorList>
            <person name="Whitman W."/>
        </authorList>
    </citation>
    <scope>NUCLEOTIDE SEQUENCE [LARGE SCALE GENOMIC DNA]</scope>
    <source>
        <strain evidence="3 5">CECT 8088</strain>
    </source>
</reference>
<dbReference type="EMBL" id="JABXXQ010000038">
    <property type="protein sequence ID" value="NVN29453.1"/>
    <property type="molecule type" value="Genomic_DNA"/>
</dbReference>
<evidence type="ECO:0000313" key="6">
    <source>
        <dbReference type="Proteomes" id="UP000565205"/>
    </source>
</evidence>
<name>A0A839UVZ1_9PROT</name>
<dbReference type="RefSeq" id="WP_176622169.1">
    <property type="nucleotide sequence ID" value="NZ_JABXXQ010000038.1"/>
</dbReference>
<evidence type="ECO:0000313" key="5">
    <source>
        <dbReference type="Proteomes" id="UP000557688"/>
    </source>
</evidence>
<dbReference type="Proteomes" id="UP000565205">
    <property type="component" value="Unassembled WGS sequence"/>
</dbReference>
<dbReference type="EMBL" id="JACHXV010000001">
    <property type="protein sequence ID" value="MBB3172543.1"/>
    <property type="molecule type" value="Genomic_DNA"/>
</dbReference>
<evidence type="ECO:0000313" key="3">
    <source>
        <dbReference type="EMBL" id="MBB3172543.1"/>
    </source>
</evidence>
<organism evidence="3 5">
    <name type="scientific">Endobacter medicaginis</name>
    <dbReference type="NCBI Taxonomy" id="1181271"/>
    <lineage>
        <taxon>Bacteria</taxon>
        <taxon>Pseudomonadati</taxon>
        <taxon>Pseudomonadota</taxon>
        <taxon>Alphaproteobacteria</taxon>
        <taxon>Acetobacterales</taxon>
        <taxon>Acetobacteraceae</taxon>
        <taxon>Endobacter</taxon>
    </lineage>
</organism>
<sequence>MDANSSPRRAWLAAGASVTVLCALCVAAPARAAASNIDSIEKQIRALQAELHHVKAEMARKDAAEKRAAAQHGPGFNEAVYGRDIHGNPVYLGPGVGMARASGTQPAGSPYLNVEGTPHNVMAKLGQGTFMVGGVSVTLGGFVDVTGVYRSRTEGNDVASDFGNGIPFRNVAAGHMNQFLMSGRASRLSILAQDDATPNTHLAAYYEMDFQSAGTSSNPRESNSYTLRVRNVYGTYYNHDWDLKILGGQSWSLATAYKVGLTERQENAPLAIDHQYVPGFTWTRQAGIRIVKGFDHSKYHLGLAFEEPQTLYASAGPNGIVPASVGTITTSVTGGGTNNNATSYTTEIAPDTILKIAADPGWGHYELFGLMRFFQARQSLGTWGTNHVQIAGGGGGSTILPLIKGKLDLQLSGTIGKGIGRYGTSQLPDATFDAAGHIVPLTNLQALGGLVYHPVKTVDLYAYGGTERVLDREDFTVGGKGYGYGSPLYNNSGCNIEGSAATLCVANTRAITQGTVGYWWRALKGPFGTLQNGLQYSYTKRQIFSGIGGSPKTDDNIVMLSFRYLPFQ</sequence>
<proteinExistence type="predicted"/>
<accession>A0A839UVZ1</accession>
<feature type="coiled-coil region" evidence="1">
    <location>
        <begin position="30"/>
        <end position="64"/>
    </location>
</feature>
<gene>
    <name evidence="3" type="ORF">FHR90_000349</name>
    <name evidence="4" type="ORF">HUK83_03765</name>
</gene>
<keyword evidence="1" id="KW-0175">Coiled coil</keyword>
<dbReference type="PROSITE" id="PS51318">
    <property type="entry name" value="TAT"/>
    <property type="match status" value="1"/>
</dbReference>
<evidence type="ECO:0008006" key="7">
    <source>
        <dbReference type="Google" id="ProtNLM"/>
    </source>
</evidence>
<evidence type="ECO:0000313" key="4">
    <source>
        <dbReference type="EMBL" id="NVN29453.1"/>
    </source>
</evidence>
<keyword evidence="2" id="KW-0732">Signal</keyword>
<feature type="signal peptide" evidence="2">
    <location>
        <begin position="1"/>
        <end position="32"/>
    </location>
</feature>
<protein>
    <recommendedName>
        <fullName evidence="7">Porin</fullName>
    </recommendedName>
</protein>
<dbReference type="Proteomes" id="UP000557688">
    <property type="component" value="Unassembled WGS sequence"/>
</dbReference>
<evidence type="ECO:0000256" key="2">
    <source>
        <dbReference type="SAM" id="SignalP"/>
    </source>
</evidence>
<comment type="caution">
    <text evidence="3">The sequence shown here is derived from an EMBL/GenBank/DDBJ whole genome shotgun (WGS) entry which is preliminary data.</text>
</comment>